<dbReference type="GO" id="GO:0005886">
    <property type="term" value="C:plasma membrane"/>
    <property type="evidence" value="ECO:0007669"/>
    <property type="project" value="UniProtKB-SubCell"/>
</dbReference>
<protein>
    <recommendedName>
        <fullName evidence="8">Multidrug efflux pump Tap</fullName>
    </recommendedName>
</protein>
<feature type="transmembrane region" description="Helical" evidence="9">
    <location>
        <begin position="313"/>
        <end position="336"/>
    </location>
</feature>
<gene>
    <name evidence="11" type="ORF">F0U44_20715</name>
</gene>
<evidence type="ECO:0000313" key="11">
    <source>
        <dbReference type="EMBL" id="KAA1415418.1"/>
    </source>
</evidence>
<evidence type="ECO:0000256" key="6">
    <source>
        <dbReference type="ARBA" id="ARBA00023136"/>
    </source>
</evidence>
<reference evidence="11 12" key="2">
    <citation type="submission" date="2019-09" db="EMBL/GenBank/DDBJ databases">
        <authorList>
            <person name="Jin C."/>
        </authorList>
    </citation>
    <scope>NUCLEOTIDE SEQUENCE [LARGE SCALE GENOMIC DNA]</scope>
    <source>
        <strain evidence="11 12">BN130099</strain>
    </source>
</reference>
<dbReference type="PROSITE" id="PS50850">
    <property type="entry name" value="MFS"/>
    <property type="match status" value="1"/>
</dbReference>
<evidence type="ECO:0000256" key="2">
    <source>
        <dbReference type="ARBA" id="ARBA00022448"/>
    </source>
</evidence>
<dbReference type="InterPro" id="IPR036259">
    <property type="entry name" value="MFS_trans_sf"/>
</dbReference>
<feature type="transmembrane region" description="Helical" evidence="9">
    <location>
        <begin position="7"/>
        <end position="33"/>
    </location>
</feature>
<dbReference type="RefSeq" id="WP_149730292.1">
    <property type="nucleotide sequence ID" value="NZ_VUJV01000009.1"/>
</dbReference>
<evidence type="ECO:0000259" key="10">
    <source>
        <dbReference type="PROSITE" id="PS50850"/>
    </source>
</evidence>
<dbReference type="PANTHER" id="PTHR23513">
    <property type="entry name" value="INTEGRAL MEMBRANE EFFLUX PROTEIN-RELATED"/>
    <property type="match status" value="1"/>
</dbReference>
<feature type="domain" description="Major facilitator superfamily (MFS) profile" evidence="10">
    <location>
        <begin position="223"/>
        <end position="414"/>
    </location>
</feature>
<evidence type="ECO:0000256" key="4">
    <source>
        <dbReference type="ARBA" id="ARBA00022692"/>
    </source>
</evidence>
<accession>A0A5B1L5I3</accession>
<comment type="caution">
    <text evidence="11">The sequence shown here is derived from an EMBL/GenBank/DDBJ whole genome shotgun (WGS) entry which is preliminary data.</text>
</comment>
<dbReference type="EMBL" id="VUJV01000009">
    <property type="protein sequence ID" value="KAA1415418.1"/>
    <property type="molecule type" value="Genomic_DNA"/>
</dbReference>
<evidence type="ECO:0000256" key="8">
    <source>
        <dbReference type="ARBA" id="ARBA00040914"/>
    </source>
</evidence>
<evidence type="ECO:0000313" key="12">
    <source>
        <dbReference type="Proteomes" id="UP000325003"/>
    </source>
</evidence>
<proteinExistence type="inferred from homology"/>
<evidence type="ECO:0000256" key="7">
    <source>
        <dbReference type="ARBA" id="ARBA00038075"/>
    </source>
</evidence>
<dbReference type="SUPFAM" id="SSF103473">
    <property type="entry name" value="MFS general substrate transporter"/>
    <property type="match status" value="1"/>
</dbReference>
<feature type="transmembrane region" description="Helical" evidence="9">
    <location>
        <begin position="261"/>
        <end position="282"/>
    </location>
</feature>
<evidence type="ECO:0000256" key="1">
    <source>
        <dbReference type="ARBA" id="ARBA00004429"/>
    </source>
</evidence>
<keyword evidence="4 9" id="KW-0812">Transmembrane</keyword>
<dbReference type="GO" id="GO:0022857">
    <property type="term" value="F:transmembrane transporter activity"/>
    <property type="evidence" value="ECO:0007669"/>
    <property type="project" value="InterPro"/>
</dbReference>
<keyword evidence="6 9" id="KW-0472">Membrane</keyword>
<sequence>MSHRRPLYGWLGADAVSLIGTRVSMIAIPWFVLTTTGSATQTGLVALAEMLPLVVLKVLGGPIIDRLGARRVAITCDLASVVVVGAIPLLHHADLLTLPVLLVLVAGAGALRGPGDAAKHSLVPRLAETAQVPMERVTGLGSTVERTATLVGAGLAGALVSIVGAANAIAVDAASFGLSAGLLAWATMSMRPVAEPDAAETERTPYLHQLRQGWDFLRSDPLLLGIAIMVALNNLLDVAWATVLMPVWAQEYGAGAAGLGLYFAVFAGASAIGSICAAAWGARLPRYPVYLVAFLITGAPRFVVLAYDSPLWLLGSVVIASGFASGFLNPVLGAVIFERIPAPLVGRVSSLTTAMCFALMPFGGLVGGALVSWQGLSFAMLAVGATYFLVTIAPALSPRWKEMNKRAADLPQPG</sequence>
<organism evidence="11 12">
    <name type="scientific">Nocardioides humilatus</name>
    <dbReference type="NCBI Taxonomy" id="2607660"/>
    <lineage>
        <taxon>Bacteria</taxon>
        <taxon>Bacillati</taxon>
        <taxon>Actinomycetota</taxon>
        <taxon>Actinomycetes</taxon>
        <taxon>Propionibacteriales</taxon>
        <taxon>Nocardioidaceae</taxon>
        <taxon>Nocardioides</taxon>
    </lineage>
</organism>
<evidence type="ECO:0000256" key="9">
    <source>
        <dbReference type="SAM" id="Phobius"/>
    </source>
</evidence>
<dbReference type="CDD" id="cd06173">
    <property type="entry name" value="MFS_MefA_like"/>
    <property type="match status" value="1"/>
</dbReference>
<dbReference type="PANTHER" id="PTHR23513:SF9">
    <property type="entry name" value="ENTEROBACTIN EXPORTER ENTS"/>
    <property type="match status" value="1"/>
</dbReference>
<feature type="transmembrane region" description="Helical" evidence="9">
    <location>
        <begin position="289"/>
        <end position="307"/>
    </location>
</feature>
<evidence type="ECO:0000256" key="3">
    <source>
        <dbReference type="ARBA" id="ARBA00022475"/>
    </source>
</evidence>
<keyword evidence="12" id="KW-1185">Reference proteome</keyword>
<dbReference type="InterPro" id="IPR011701">
    <property type="entry name" value="MFS"/>
</dbReference>
<name>A0A5B1L5I3_9ACTN</name>
<feature type="transmembrane region" description="Helical" evidence="9">
    <location>
        <begin position="222"/>
        <end position="249"/>
    </location>
</feature>
<feature type="transmembrane region" description="Helical" evidence="9">
    <location>
        <begin position="39"/>
        <end position="60"/>
    </location>
</feature>
<comment type="subcellular location">
    <subcellularLocation>
        <location evidence="1">Cell inner membrane</location>
        <topology evidence="1">Multi-pass membrane protein</topology>
    </subcellularLocation>
</comment>
<evidence type="ECO:0000256" key="5">
    <source>
        <dbReference type="ARBA" id="ARBA00022989"/>
    </source>
</evidence>
<feature type="transmembrane region" description="Helical" evidence="9">
    <location>
        <begin position="376"/>
        <end position="396"/>
    </location>
</feature>
<keyword evidence="2" id="KW-0813">Transport</keyword>
<reference evidence="11 12" key="1">
    <citation type="submission" date="2019-09" db="EMBL/GenBank/DDBJ databases">
        <title>Nocardioides panacisoli sp. nov., isolated from the soil of a ginseng field.</title>
        <authorList>
            <person name="Cho C."/>
        </authorList>
    </citation>
    <scope>NUCLEOTIDE SEQUENCE [LARGE SCALE GENOMIC DNA]</scope>
    <source>
        <strain evidence="11 12">BN130099</strain>
    </source>
</reference>
<comment type="similarity">
    <text evidence="7">Belongs to the major facilitator superfamily. Drug:H(+) antiporter-3 (DHA3) (TC 2.A.1.21) family.</text>
</comment>
<dbReference type="Gene3D" id="1.20.1250.20">
    <property type="entry name" value="MFS general substrate transporter like domains"/>
    <property type="match status" value="1"/>
</dbReference>
<dbReference type="Pfam" id="PF07690">
    <property type="entry name" value="MFS_1"/>
    <property type="match status" value="2"/>
</dbReference>
<feature type="transmembrane region" description="Helical" evidence="9">
    <location>
        <begin position="348"/>
        <end position="370"/>
    </location>
</feature>
<dbReference type="InterPro" id="IPR020846">
    <property type="entry name" value="MFS_dom"/>
</dbReference>
<keyword evidence="3" id="KW-1003">Cell membrane</keyword>
<dbReference type="AlphaFoldDB" id="A0A5B1L5I3"/>
<dbReference type="Proteomes" id="UP000325003">
    <property type="component" value="Unassembled WGS sequence"/>
</dbReference>
<keyword evidence="5 9" id="KW-1133">Transmembrane helix</keyword>